<protein>
    <recommendedName>
        <fullName evidence="4">PH domain-containing protein</fullName>
    </recommendedName>
</protein>
<keyword evidence="1" id="KW-1133">Transmembrane helix</keyword>
<keyword evidence="1" id="KW-0812">Transmembrane</keyword>
<reference evidence="2 3" key="1">
    <citation type="journal article" date="2018" name="Syst. Appl. Microbiol.">
        <title>Abditibacterium utsteinense sp. nov., the first cultivated member of candidate phylum FBP, isolated from ice-free Antarctic soil samples.</title>
        <authorList>
            <person name="Tahon G."/>
            <person name="Tytgat B."/>
            <person name="Lebbe L."/>
            <person name="Carlier A."/>
            <person name="Willems A."/>
        </authorList>
    </citation>
    <scope>NUCLEOTIDE SEQUENCE [LARGE SCALE GENOMIC DNA]</scope>
    <source>
        <strain evidence="2 3">LMG 29911</strain>
    </source>
</reference>
<dbReference type="InParanoid" id="A0A2S8SS41"/>
<dbReference type="EMBL" id="NIGF01000010">
    <property type="protein sequence ID" value="PQV63607.1"/>
    <property type="molecule type" value="Genomic_DNA"/>
</dbReference>
<keyword evidence="1" id="KW-0472">Membrane</keyword>
<organism evidence="2 3">
    <name type="scientific">Abditibacterium utsteinense</name>
    <dbReference type="NCBI Taxonomy" id="1960156"/>
    <lineage>
        <taxon>Bacteria</taxon>
        <taxon>Pseudomonadati</taxon>
        <taxon>Abditibacteriota</taxon>
        <taxon>Abditibacteriia</taxon>
        <taxon>Abditibacteriales</taxon>
        <taxon>Abditibacteriaceae</taxon>
        <taxon>Abditibacterium</taxon>
    </lineage>
</organism>
<evidence type="ECO:0000313" key="3">
    <source>
        <dbReference type="Proteomes" id="UP000237684"/>
    </source>
</evidence>
<evidence type="ECO:0000313" key="2">
    <source>
        <dbReference type="EMBL" id="PQV63607.1"/>
    </source>
</evidence>
<comment type="caution">
    <text evidence="2">The sequence shown here is derived from an EMBL/GenBank/DDBJ whole genome shotgun (WGS) entry which is preliminary data.</text>
</comment>
<dbReference type="AlphaFoldDB" id="A0A2S8SS41"/>
<keyword evidence="3" id="KW-1185">Reference proteome</keyword>
<dbReference type="Proteomes" id="UP000237684">
    <property type="component" value="Unassembled WGS sequence"/>
</dbReference>
<dbReference type="RefSeq" id="WP_105484024.1">
    <property type="nucleotide sequence ID" value="NZ_NIGF01000010.1"/>
</dbReference>
<feature type="transmembrane region" description="Helical" evidence="1">
    <location>
        <begin position="25"/>
        <end position="45"/>
    </location>
</feature>
<evidence type="ECO:0008006" key="4">
    <source>
        <dbReference type="Google" id="ProtNLM"/>
    </source>
</evidence>
<feature type="transmembrane region" description="Helical" evidence="1">
    <location>
        <begin position="168"/>
        <end position="189"/>
    </location>
</feature>
<name>A0A2S8SS41_9BACT</name>
<gene>
    <name evidence="2" type="ORF">B1R32_11073</name>
</gene>
<evidence type="ECO:0000256" key="1">
    <source>
        <dbReference type="SAM" id="Phobius"/>
    </source>
</evidence>
<feature type="transmembrane region" description="Helical" evidence="1">
    <location>
        <begin position="51"/>
        <end position="70"/>
    </location>
</feature>
<sequence>MNLNLPQGNQEILVVRCRLIPDFNICAAISVLMTLFFLGIAVSTSLKTSEIQAFAVALTLTIIAPLYWLIARIRGAIILDESGVRWRTAFSGWKSARWDEVENGDMRFTSTTTQWKFVVSTRRGAFSWTRAFQNAEQWAPFAARHCPRIPAEIESWPRVFNYRSVENGIPVLAFPLFAWWLIAPLWILFSSSPPIGANNFCFKRK</sequence>
<proteinExistence type="predicted"/>
<accession>A0A2S8SS41</accession>